<evidence type="ECO:0000313" key="4">
    <source>
        <dbReference type="Proteomes" id="UP000318141"/>
    </source>
</evidence>
<dbReference type="Proteomes" id="UP000318141">
    <property type="component" value="Unassembled WGS sequence"/>
</dbReference>
<sequence>MRIHTAALRAAPLLLLCLSLAHPASASVDRGSSEVANTRLVQQAFDDWKHGRGSVFDLLADGAEWKVAGSSPVSGTYRSRQELLDRAVRPIHARLATPIVPEVKQIIAQGRHVVVLWDGTATTRDGRPYLNSYAWHLVMANGRITQVTAFLDTWLLNELMK</sequence>
<feature type="domain" description="SnoaL-like" evidence="2">
    <location>
        <begin position="42"/>
        <end position="146"/>
    </location>
</feature>
<dbReference type="SUPFAM" id="SSF54427">
    <property type="entry name" value="NTF2-like"/>
    <property type="match status" value="1"/>
</dbReference>
<dbReference type="InterPro" id="IPR037401">
    <property type="entry name" value="SnoaL-like"/>
</dbReference>
<accession>A0A562BUA4</accession>
<organism evidence="3 4">
    <name type="scientific">Cupriavidus gilardii J11</name>
    <dbReference type="NCBI Taxonomy" id="936133"/>
    <lineage>
        <taxon>Bacteria</taxon>
        <taxon>Pseudomonadati</taxon>
        <taxon>Pseudomonadota</taxon>
        <taxon>Betaproteobacteria</taxon>
        <taxon>Burkholderiales</taxon>
        <taxon>Burkholderiaceae</taxon>
        <taxon>Cupriavidus</taxon>
    </lineage>
</organism>
<protein>
    <recommendedName>
        <fullName evidence="2">SnoaL-like domain-containing protein</fullName>
    </recommendedName>
</protein>
<dbReference type="PANTHER" id="PTHR41252">
    <property type="entry name" value="BLR2505 PROTEIN"/>
    <property type="match status" value="1"/>
</dbReference>
<comment type="caution">
    <text evidence="3">The sequence shown here is derived from an EMBL/GenBank/DDBJ whole genome shotgun (WGS) entry which is preliminary data.</text>
</comment>
<dbReference type="OrthoDB" id="283154at2"/>
<dbReference type="Gene3D" id="3.10.450.50">
    <property type="match status" value="1"/>
</dbReference>
<keyword evidence="4" id="KW-1185">Reference proteome</keyword>
<feature type="signal peptide" evidence="1">
    <location>
        <begin position="1"/>
        <end position="26"/>
    </location>
</feature>
<gene>
    <name evidence="3" type="ORF">L602_001000000450</name>
</gene>
<evidence type="ECO:0000313" key="3">
    <source>
        <dbReference type="EMBL" id="TWG88846.1"/>
    </source>
</evidence>
<dbReference type="PANTHER" id="PTHR41252:SF1">
    <property type="entry name" value="BLR2505 PROTEIN"/>
    <property type="match status" value="1"/>
</dbReference>
<reference evidence="3 4" key="1">
    <citation type="submission" date="2019-07" db="EMBL/GenBank/DDBJ databases">
        <title>Genome sequencing of lignin-degrading bacterial isolates.</title>
        <authorList>
            <person name="Gladden J."/>
        </authorList>
    </citation>
    <scope>NUCLEOTIDE SEQUENCE [LARGE SCALE GENOMIC DNA]</scope>
    <source>
        <strain evidence="3 4">J11</strain>
    </source>
</reference>
<feature type="chain" id="PRO_5022024892" description="SnoaL-like domain-containing protein" evidence="1">
    <location>
        <begin position="27"/>
        <end position="161"/>
    </location>
</feature>
<name>A0A562BUA4_9BURK</name>
<evidence type="ECO:0000256" key="1">
    <source>
        <dbReference type="SAM" id="SignalP"/>
    </source>
</evidence>
<keyword evidence="1" id="KW-0732">Signal</keyword>
<proteinExistence type="predicted"/>
<dbReference type="AlphaFoldDB" id="A0A562BUA4"/>
<evidence type="ECO:0000259" key="2">
    <source>
        <dbReference type="Pfam" id="PF12680"/>
    </source>
</evidence>
<dbReference type="EMBL" id="VLJN01000002">
    <property type="protein sequence ID" value="TWG88846.1"/>
    <property type="molecule type" value="Genomic_DNA"/>
</dbReference>
<dbReference type="InterPro" id="IPR032710">
    <property type="entry name" value="NTF2-like_dom_sf"/>
</dbReference>
<dbReference type="Pfam" id="PF12680">
    <property type="entry name" value="SnoaL_2"/>
    <property type="match status" value="1"/>
</dbReference>